<proteinExistence type="predicted"/>
<evidence type="ECO:0000313" key="1">
    <source>
        <dbReference type="EMBL" id="SDC51710.1"/>
    </source>
</evidence>
<reference evidence="1 2" key="1">
    <citation type="submission" date="2016-10" db="EMBL/GenBank/DDBJ databases">
        <authorList>
            <person name="de Groot N.N."/>
        </authorList>
    </citation>
    <scope>NUCLEOTIDE SEQUENCE [LARGE SCALE GENOMIC DNA]</scope>
    <source>
        <strain evidence="1 2">DSM 16619</strain>
    </source>
</reference>
<gene>
    <name evidence="1" type="ORF">SAMN05192589_102348</name>
</gene>
<accession>A0A1G6M8C9</accession>
<protein>
    <submittedName>
        <fullName evidence="1">Uncharacterized protein</fullName>
    </submittedName>
</protein>
<dbReference type="EMBL" id="FMZC01000002">
    <property type="protein sequence ID" value="SDC51710.1"/>
    <property type="molecule type" value="Genomic_DNA"/>
</dbReference>
<keyword evidence="2" id="KW-1185">Reference proteome</keyword>
<evidence type="ECO:0000313" key="2">
    <source>
        <dbReference type="Proteomes" id="UP000198781"/>
    </source>
</evidence>
<organism evidence="1 2">
    <name type="scientific">Paracidovorax valerianellae</name>
    <dbReference type="NCBI Taxonomy" id="187868"/>
    <lineage>
        <taxon>Bacteria</taxon>
        <taxon>Pseudomonadati</taxon>
        <taxon>Pseudomonadota</taxon>
        <taxon>Betaproteobacteria</taxon>
        <taxon>Burkholderiales</taxon>
        <taxon>Comamonadaceae</taxon>
        <taxon>Paracidovorax</taxon>
    </lineage>
</organism>
<dbReference type="STRING" id="187868.SAMN05192589_102348"/>
<dbReference type="AlphaFoldDB" id="A0A1G6M8C9"/>
<name>A0A1G6M8C9_9BURK</name>
<sequence length="59" mass="6667">MAALRSPAELCRTRLEFARFCGLSANQKQMGLPSYDPLVAIPFQFVAYRTLQMVTKDTI</sequence>
<dbReference type="Proteomes" id="UP000198781">
    <property type="component" value="Unassembled WGS sequence"/>
</dbReference>